<dbReference type="GO" id="GO:0006412">
    <property type="term" value="P:translation"/>
    <property type="evidence" value="ECO:0007669"/>
    <property type="project" value="InterPro"/>
</dbReference>
<comment type="subcellular location">
    <subcellularLocation>
        <location evidence="1">Mitochondrion</location>
    </subcellularLocation>
</comment>
<comment type="similarity">
    <text evidence="2">Belongs to the mitochondrion-specific ribosomal protein mL49 family.</text>
</comment>
<dbReference type="PANTHER" id="PTHR13477:SF0">
    <property type="entry name" value="LARGE RIBOSOMAL SUBUNIT PROTEIN ML49"/>
    <property type="match status" value="1"/>
</dbReference>
<dbReference type="GO" id="GO:0003735">
    <property type="term" value="F:structural constituent of ribosome"/>
    <property type="evidence" value="ECO:0007669"/>
    <property type="project" value="InterPro"/>
</dbReference>
<dbReference type="OrthoDB" id="19439at2759"/>
<protein>
    <recommendedName>
        <fullName evidence="6">Large ribosomal subunit protein mL49</fullName>
    </recommendedName>
</protein>
<dbReference type="GO" id="GO:0005762">
    <property type="term" value="C:mitochondrial large ribosomal subunit"/>
    <property type="evidence" value="ECO:0007669"/>
    <property type="project" value="TreeGrafter"/>
</dbReference>
<dbReference type="Gene3D" id="3.30.780.10">
    <property type="entry name" value="SUI1-like domain"/>
    <property type="match status" value="1"/>
</dbReference>
<sequence length="107" mass="11965">MLRAFGQFSGIAKRFSSTVATPAPYFISRTANQGLPVYTEIKNGGTQKLTIVRRIEGDAEVLMHEIRALFPKDAPKNIVRVNPTNNQVIIKGIHGNEIKQWLIEKGF</sequence>
<keyword evidence="3" id="KW-0689">Ribosomal protein</keyword>
<name>A0A162ZU69_PHYB8</name>
<evidence type="ECO:0000256" key="6">
    <source>
        <dbReference type="ARBA" id="ARBA00035191"/>
    </source>
</evidence>
<evidence type="ECO:0000313" key="8">
    <source>
        <dbReference type="Proteomes" id="UP000077315"/>
    </source>
</evidence>
<gene>
    <name evidence="7" type="ORF">PHYBLDRAFT_188574</name>
</gene>
<dbReference type="FunCoup" id="A0A162ZU69">
    <property type="interactions" value="47"/>
</dbReference>
<keyword evidence="8" id="KW-1185">Reference proteome</keyword>
<evidence type="ECO:0000256" key="3">
    <source>
        <dbReference type="ARBA" id="ARBA00022980"/>
    </source>
</evidence>
<reference evidence="8" key="1">
    <citation type="submission" date="2015-06" db="EMBL/GenBank/DDBJ databases">
        <title>Expansion of signal transduction pathways in fungi by whole-genome duplication.</title>
        <authorList>
            <consortium name="DOE Joint Genome Institute"/>
            <person name="Corrochano L.M."/>
            <person name="Kuo A."/>
            <person name="Marcet-Houben M."/>
            <person name="Polaino S."/>
            <person name="Salamov A."/>
            <person name="Villalobos J.M."/>
            <person name="Alvarez M.I."/>
            <person name="Avalos J."/>
            <person name="Benito E.P."/>
            <person name="Benoit I."/>
            <person name="Burger G."/>
            <person name="Camino L.P."/>
            <person name="Canovas D."/>
            <person name="Cerda-Olmedo E."/>
            <person name="Cheng J.-F."/>
            <person name="Dominguez A."/>
            <person name="Elias M."/>
            <person name="Eslava A.P."/>
            <person name="Glaser F."/>
            <person name="Grimwood J."/>
            <person name="Gutierrez G."/>
            <person name="Heitman J."/>
            <person name="Henrissat B."/>
            <person name="Iturriaga E.A."/>
            <person name="Lang B.F."/>
            <person name="Lavin J.L."/>
            <person name="Lee S."/>
            <person name="Li W."/>
            <person name="Lindquist E."/>
            <person name="Lopez-Garcia S."/>
            <person name="Luque E.M."/>
            <person name="Marcos A.T."/>
            <person name="Martin J."/>
            <person name="McCluskey K."/>
            <person name="Medina H.R."/>
            <person name="Miralles-Duran A."/>
            <person name="Miyazaki A."/>
            <person name="Munoz-Torres E."/>
            <person name="Oguiza J.A."/>
            <person name="Ohm R."/>
            <person name="Olmedo M."/>
            <person name="Orejas M."/>
            <person name="Ortiz-Castellanos L."/>
            <person name="Pisabarro A.G."/>
            <person name="Rodriguez-Romero J."/>
            <person name="Ruiz-Herrera J."/>
            <person name="Ruiz-Vazquez R."/>
            <person name="Sanz C."/>
            <person name="Schackwitz W."/>
            <person name="Schmutz J."/>
            <person name="Shahriari M."/>
            <person name="Shelest E."/>
            <person name="Silva-Franco F."/>
            <person name="Soanes D."/>
            <person name="Syed K."/>
            <person name="Tagua V.G."/>
            <person name="Talbot N.J."/>
            <person name="Thon M."/>
            <person name="De vries R.P."/>
            <person name="Wiebenga A."/>
            <person name="Yadav J.S."/>
            <person name="Braun E.L."/>
            <person name="Baker S."/>
            <person name="Garre V."/>
            <person name="Horwitz B."/>
            <person name="Torres-Martinez S."/>
            <person name="Idnurm A."/>
            <person name="Herrera-Estrella A."/>
            <person name="Gabaldon T."/>
            <person name="Grigoriev I.V."/>
        </authorList>
    </citation>
    <scope>NUCLEOTIDE SEQUENCE [LARGE SCALE GENOMIC DNA]</scope>
    <source>
        <strain evidence="8">NRRL 1555(-)</strain>
    </source>
</reference>
<keyword evidence="4" id="KW-0496">Mitochondrion</keyword>
<proteinExistence type="inferred from homology"/>
<keyword evidence="5" id="KW-0687">Ribonucleoprotein</keyword>
<dbReference type="STRING" id="763407.A0A162ZU69"/>
<evidence type="ECO:0000256" key="1">
    <source>
        <dbReference type="ARBA" id="ARBA00004173"/>
    </source>
</evidence>
<evidence type="ECO:0000256" key="4">
    <source>
        <dbReference type="ARBA" id="ARBA00023128"/>
    </source>
</evidence>
<dbReference type="GeneID" id="29000436"/>
<dbReference type="RefSeq" id="XP_018287091.1">
    <property type="nucleotide sequence ID" value="XM_018439530.1"/>
</dbReference>
<dbReference type="Proteomes" id="UP000077315">
    <property type="component" value="Unassembled WGS sequence"/>
</dbReference>
<dbReference type="InterPro" id="IPR007740">
    <property type="entry name" value="Ribosomal_mL49"/>
</dbReference>
<accession>A0A162ZU69</accession>
<dbReference type="EMBL" id="KV440993">
    <property type="protein sequence ID" value="OAD69051.1"/>
    <property type="molecule type" value="Genomic_DNA"/>
</dbReference>
<dbReference type="AlphaFoldDB" id="A0A162ZU69"/>
<dbReference type="PANTHER" id="PTHR13477">
    <property type="entry name" value="MITOCHONDRIAL 39S RIBOSOMAL PROTEIN L49"/>
    <property type="match status" value="1"/>
</dbReference>
<evidence type="ECO:0000313" key="7">
    <source>
        <dbReference type="EMBL" id="OAD69051.1"/>
    </source>
</evidence>
<dbReference type="Pfam" id="PF05046">
    <property type="entry name" value="Img2"/>
    <property type="match status" value="1"/>
</dbReference>
<organism evidence="7 8">
    <name type="scientific">Phycomyces blakesleeanus (strain ATCC 8743b / DSM 1359 / FGSC 10004 / NBRC 33097 / NRRL 1555)</name>
    <dbReference type="NCBI Taxonomy" id="763407"/>
    <lineage>
        <taxon>Eukaryota</taxon>
        <taxon>Fungi</taxon>
        <taxon>Fungi incertae sedis</taxon>
        <taxon>Mucoromycota</taxon>
        <taxon>Mucoromycotina</taxon>
        <taxon>Mucoromycetes</taxon>
        <taxon>Mucorales</taxon>
        <taxon>Phycomycetaceae</taxon>
        <taxon>Phycomyces</taxon>
    </lineage>
</organism>
<dbReference type="InParanoid" id="A0A162ZU69"/>
<evidence type="ECO:0000256" key="5">
    <source>
        <dbReference type="ARBA" id="ARBA00023274"/>
    </source>
</evidence>
<evidence type="ECO:0000256" key="2">
    <source>
        <dbReference type="ARBA" id="ARBA00005677"/>
    </source>
</evidence>
<dbReference type="VEuPathDB" id="FungiDB:PHYBLDRAFT_188574"/>